<dbReference type="AlphaFoldDB" id="A0A562VB46"/>
<accession>A0A562VB46</accession>
<keyword evidence="2" id="KW-1185">Reference proteome</keyword>
<gene>
    <name evidence="1" type="ORF">LX16_0766</name>
</gene>
<dbReference type="RefSeq" id="WP_147133150.1">
    <property type="nucleotide sequence ID" value="NZ_BAABIJ010000001.1"/>
</dbReference>
<organism evidence="1 2">
    <name type="scientific">Stackebrandtia albiflava</name>
    <dbReference type="NCBI Taxonomy" id="406432"/>
    <lineage>
        <taxon>Bacteria</taxon>
        <taxon>Bacillati</taxon>
        <taxon>Actinomycetota</taxon>
        <taxon>Actinomycetes</taxon>
        <taxon>Glycomycetales</taxon>
        <taxon>Glycomycetaceae</taxon>
        <taxon>Stackebrandtia</taxon>
    </lineage>
</organism>
<reference evidence="1 2" key="1">
    <citation type="journal article" date="2013" name="Stand. Genomic Sci.">
        <title>Genomic Encyclopedia of Type Strains, Phase I: The one thousand microbial genomes (KMG-I) project.</title>
        <authorList>
            <person name="Kyrpides N.C."/>
            <person name="Woyke T."/>
            <person name="Eisen J.A."/>
            <person name="Garrity G."/>
            <person name="Lilburn T.G."/>
            <person name="Beck B.J."/>
            <person name="Whitman W.B."/>
            <person name="Hugenholtz P."/>
            <person name="Klenk H.P."/>
        </authorList>
    </citation>
    <scope>NUCLEOTIDE SEQUENCE [LARGE SCALE GENOMIC DNA]</scope>
    <source>
        <strain evidence="1 2">DSM 45044</strain>
    </source>
</reference>
<dbReference type="EMBL" id="VLLL01000005">
    <property type="protein sequence ID" value="TWJ15068.1"/>
    <property type="molecule type" value="Genomic_DNA"/>
</dbReference>
<comment type="caution">
    <text evidence="1">The sequence shown here is derived from an EMBL/GenBank/DDBJ whole genome shotgun (WGS) entry which is preliminary data.</text>
</comment>
<proteinExistence type="predicted"/>
<protein>
    <submittedName>
        <fullName evidence="1">Uncharacterized protein</fullName>
    </submittedName>
</protein>
<dbReference type="Proteomes" id="UP000321617">
    <property type="component" value="Unassembled WGS sequence"/>
</dbReference>
<sequence length="81" mass="9137">MTDEGYLLVFPERASAESVARAVSDRYGPDDRIRVVRESLAGEDDAEDAQWLVPLHDPRAEDEREWLADLASAYDGWLETA</sequence>
<evidence type="ECO:0000313" key="1">
    <source>
        <dbReference type="EMBL" id="TWJ15068.1"/>
    </source>
</evidence>
<evidence type="ECO:0000313" key="2">
    <source>
        <dbReference type="Proteomes" id="UP000321617"/>
    </source>
</evidence>
<dbReference type="OrthoDB" id="3731485at2"/>
<name>A0A562VB46_9ACTN</name>